<dbReference type="AlphaFoldDB" id="A0A5P2QTT2"/>
<feature type="region of interest" description="Disordered" evidence="4">
    <location>
        <begin position="341"/>
        <end position="363"/>
    </location>
</feature>
<evidence type="ECO:0000256" key="3">
    <source>
        <dbReference type="ARBA" id="ARBA00022801"/>
    </source>
</evidence>
<dbReference type="CDD" id="cd06558">
    <property type="entry name" value="crotonase-like"/>
    <property type="match status" value="1"/>
</dbReference>
<keyword evidence="3" id="KW-0378">Hydrolase</keyword>
<dbReference type="SUPFAM" id="SSF52096">
    <property type="entry name" value="ClpP/crotonase"/>
    <property type="match status" value="1"/>
</dbReference>
<dbReference type="InterPro" id="IPR029045">
    <property type="entry name" value="ClpP/crotonase-like_dom_sf"/>
</dbReference>
<dbReference type="GO" id="GO:0006574">
    <property type="term" value="P:L-valine catabolic process"/>
    <property type="evidence" value="ECO:0007669"/>
    <property type="project" value="TreeGrafter"/>
</dbReference>
<accession>A0A5P2QTT2</accession>
<dbReference type="NCBIfam" id="NF004127">
    <property type="entry name" value="PRK05617.1"/>
    <property type="match status" value="1"/>
</dbReference>
<dbReference type="InterPro" id="IPR045004">
    <property type="entry name" value="ECH_dom"/>
</dbReference>
<proteinExistence type="predicted"/>
<dbReference type="Pfam" id="PF16113">
    <property type="entry name" value="ECH_2"/>
    <property type="match status" value="1"/>
</dbReference>
<dbReference type="GO" id="GO:0005829">
    <property type="term" value="C:cytosol"/>
    <property type="evidence" value="ECO:0007669"/>
    <property type="project" value="TreeGrafter"/>
</dbReference>
<feature type="domain" description="Enoyl-CoA hydratase/isomerase" evidence="5">
    <location>
        <begin position="13"/>
        <end position="335"/>
    </location>
</feature>
<gene>
    <name evidence="6" type="ORF">FOB51_16650</name>
</gene>
<dbReference type="Proteomes" id="UP000324507">
    <property type="component" value="Chromosome"/>
</dbReference>
<dbReference type="Gene3D" id="3.90.226.10">
    <property type="entry name" value="2-enoyl-CoA Hydratase, Chain A, domain 1"/>
    <property type="match status" value="1"/>
</dbReference>
<evidence type="ECO:0000313" key="6">
    <source>
        <dbReference type="EMBL" id="QEU09498.1"/>
    </source>
</evidence>
<dbReference type="RefSeq" id="WP_150351249.1">
    <property type="nucleotide sequence ID" value="NZ_CP044081.1"/>
</dbReference>
<evidence type="ECO:0000256" key="4">
    <source>
        <dbReference type="SAM" id="MobiDB-lite"/>
    </source>
</evidence>
<sequence>MSMEMDIVVEGRVGRLRLNRPKALHSLNVAMCTEMLHALLAWRDDPAIDLVMVDHAQGRGFCAGGDVRAAALSGAGDGREARDFFATEYRVDHLLFTYPKPTVAFMDGITIGGGVGLSQPCHHRIATAATSLAMPESGIGLFTDAGGGWYLSRLPGRVGQWLALTGSRLDAGDCCALGLADHYLDAAQLDQVKRDLVARPTDAPAILAAAQKTPPPSSLDALRPQIDRLFAADRYEDILAALDADGGDWARDQRAILASKSNVTAKVSLRLLVLAADLTDFAQEMRQEYRIASRICRGHDFREGVRAVLVDKDNAPRWHPATPEGVDDSMIDDLFAPLPEAEEWRPAPEDEGRERPCNTGLVQ</sequence>
<feature type="compositionally biased region" description="Basic and acidic residues" evidence="4">
    <location>
        <begin position="342"/>
        <end position="356"/>
    </location>
</feature>
<dbReference type="GO" id="GO:0003860">
    <property type="term" value="F:3-hydroxyisobutyryl-CoA hydrolase activity"/>
    <property type="evidence" value="ECO:0007669"/>
    <property type="project" value="UniProtKB-EC"/>
</dbReference>
<dbReference type="PANTHER" id="PTHR43176">
    <property type="entry name" value="3-HYDROXYISOBUTYRYL-COA HYDROLASE-RELATED"/>
    <property type="match status" value="1"/>
</dbReference>
<comment type="catalytic activity">
    <reaction evidence="1">
        <text>3-hydroxy-2-methylpropanoyl-CoA + H2O = 3-hydroxy-2-methylpropanoate + CoA + H(+)</text>
        <dbReference type="Rhea" id="RHEA:20888"/>
        <dbReference type="ChEBI" id="CHEBI:11805"/>
        <dbReference type="ChEBI" id="CHEBI:15377"/>
        <dbReference type="ChEBI" id="CHEBI:15378"/>
        <dbReference type="ChEBI" id="CHEBI:57287"/>
        <dbReference type="ChEBI" id="CHEBI:57340"/>
        <dbReference type="EC" id="3.1.2.4"/>
    </reaction>
</comment>
<dbReference type="PANTHER" id="PTHR43176:SF3">
    <property type="entry name" value="3-HYDROXYISOBUTYRYL-COA HYDROLASE, MITOCHONDRIAL"/>
    <property type="match status" value="1"/>
</dbReference>
<evidence type="ECO:0000259" key="5">
    <source>
        <dbReference type="Pfam" id="PF16113"/>
    </source>
</evidence>
<organism evidence="6 7">
    <name type="scientific">Paracoccus yeei</name>
    <dbReference type="NCBI Taxonomy" id="147645"/>
    <lineage>
        <taxon>Bacteria</taxon>
        <taxon>Pseudomonadati</taxon>
        <taxon>Pseudomonadota</taxon>
        <taxon>Alphaproteobacteria</taxon>
        <taxon>Rhodobacterales</taxon>
        <taxon>Paracoccaceae</taxon>
        <taxon>Paracoccus</taxon>
    </lineage>
</organism>
<name>A0A5P2QTT2_9RHOB</name>
<reference evidence="6 7" key="1">
    <citation type="submission" date="2019-09" db="EMBL/GenBank/DDBJ databases">
        <title>FDA dAtabase for Regulatory Grade micrObial Sequences (FDA-ARGOS): Supporting development and validation of Infectious Disease Dx tests.</title>
        <authorList>
            <person name="Sciortino C."/>
            <person name="Tallon L."/>
            <person name="Sadzewicz L."/>
            <person name="Vavikolanu K."/>
            <person name="Mehta A."/>
            <person name="Aluvathingal J."/>
            <person name="Nadendla S."/>
            <person name="Nandy P."/>
            <person name="Geyer C."/>
            <person name="Yan Y."/>
            <person name="Sichtig H."/>
        </authorList>
    </citation>
    <scope>NUCLEOTIDE SEQUENCE [LARGE SCALE GENOMIC DNA]</scope>
    <source>
        <strain evidence="6 7">FDAARGOS_643</strain>
    </source>
</reference>
<dbReference type="EMBL" id="CP044081">
    <property type="protein sequence ID" value="QEU09498.1"/>
    <property type="molecule type" value="Genomic_DNA"/>
</dbReference>
<evidence type="ECO:0000256" key="2">
    <source>
        <dbReference type="ARBA" id="ARBA00011915"/>
    </source>
</evidence>
<evidence type="ECO:0000313" key="7">
    <source>
        <dbReference type="Proteomes" id="UP000324507"/>
    </source>
</evidence>
<keyword evidence="6" id="KW-0413">Isomerase</keyword>
<dbReference type="EC" id="3.1.2.4" evidence="2"/>
<dbReference type="GO" id="GO:0016853">
    <property type="term" value="F:isomerase activity"/>
    <property type="evidence" value="ECO:0007669"/>
    <property type="project" value="UniProtKB-KW"/>
</dbReference>
<protein>
    <recommendedName>
        <fullName evidence="2">3-hydroxyisobutyryl-CoA hydrolase</fullName>
        <ecNumber evidence="2">3.1.2.4</ecNumber>
    </recommendedName>
</protein>
<dbReference type="InterPro" id="IPR032259">
    <property type="entry name" value="HIBYL-CoA-H"/>
</dbReference>
<evidence type="ECO:0000256" key="1">
    <source>
        <dbReference type="ARBA" id="ARBA00001709"/>
    </source>
</evidence>